<dbReference type="InterPro" id="IPR002641">
    <property type="entry name" value="PNPLA_dom"/>
</dbReference>
<accession>A0A1V4ARS1</accession>
<keyword evidence="1 2" id="KW-0443">Lipid metabolism</keyword>
<dbReference type="PROSITE" id="PS51257">
    <property type="entry name" value="PROKAR_LIPOPROTEIN"/>
    <property type="match status" value="1"/>
</dbReference>
<protein>
    <submittedName>
        <fullName evidence="4">Patatin</fullName>
    </submittedName>
</protein>
<evidence type="ECO:0000313" key="5">
    <source>
        <dbReference type="Proteomes" id="UP000189681"/>
    </source>
</evidence>
<organism evidence="4 5">
    <name type="scientific">Candidatus Brocadia carolinensis</name>
    <dbReference type="NCBI Taxonomy" id="1004156"/>
    <lineage>
        <taxon>Bacteria</taxon>
        <taxon>Pseudomonadati</taxon>
        <taxon>Planctomycetota</taxon>
        <taxon>Candidatus Brocadiia</taxon>
        <taxon>Candidatus Brocadiales</taxon>
        <taxon>Candidatus Brocadiaceae</taxon>
        <taxon>Candidatus Brocadia</taxon>
    </lineage>
</organism>
<dbReference type="PROSITE" id="PS51635">
    <property type="entry name" value="PNPLA"/>
    <property type="match status" value="1"/>
</dbReference>
<name>A0A1V4ARS1_9BACT</name>
<feature type="active site" description="Nucleophile" evidence="2">
    <location>
        <position position="105"/>
    </location>
</feature>
<comment type="caution">
    <text evidence="4">The sequence shown here is derived from an EMBL/GenBank/DDBJ whole genome shotgun (WGS) entry which is preliminary data.</text>
</comment>
<feature type="short sequence motif" description="GXSXG" evidence="2">
    <location>
        <begin position="103"/>
        <end position="107"/>
    </location>
</feature>
<feature type="short sequence motif" description="DGA/G" evidence="2">
    <location>
        <begin position="290"/>
        <end position="292"/>
    </location>
</feature>
<evidence type="ECO:0000259" key="3">
    <source>
        <dbReference type="PROSITE" id="PS51635"/>
    </source>
</evidence>
<evidence type="ECO:0000256" key="1">
    <source>
        <dbReference type="ARBA" id="ARBA00023098"/>
    </source>
</evidence>
<dbReference type="STRING" id="1004156.AYP45_12695"/>
<feature type="domain" description="PNPLA" evidence="3">
    <location>
        <begin position="60"/>
        <end position="303"/>
    </location>
</feature>
<feature type="active site" description="Proton acceptor" evidence="2">
    <location>
        <position position="290"/>
    </location>
</feature>
<reference evidence="4 5" key="1">
    <citation type="journal article" date="2017" name="Water Res.">
        <title>Discovery and metagenomic analysis of an anammox bacterial enrichment related to Candidatus "Brocadia caroliniensis" in a full-scale glycerol-fed nitritation-denitritation separate centrate treatment process.</title>
        <authorList>
            <person name="Park H."/>
            <person name="Brotto A.C."/>
            <person name="van Loosdrecht M.C."/>
            <person name="Chandran K."/>
        </authorList>
    </citation>
    <scope>NUCLEOTIDE SEQUENCE [LARGE SCALE GENOMIC DNA]</scope>
    <source>
        <strain evidence="4">26THWARD</strain>
    </source>
</reference>
<dbReference type="GO" id="GO:0016787">
    <property type="term" value="F:hydrolase activity"/>
    <property type="evidence" value="ECO:0007669"/>
    <property type="project" value="UniProtKB-UniRule"/>
</dbReference>
<keyword evidence="2" id="KW-0378">Hydrolase</keyword>
<dbReference type="Proteomes" id="UP000189681">
    <property type="component" value="Unassembled WGS sequence"/>
</dbReference>
<keyword evidence="2" id="KW-0442">Lipid degradation</keyword>
<dbReference type="InterPro" id="IPR016035">
    <property type="entry name" value="Acyl_Trfase/lysoPLipase"/>
</dbReference>
<dbReference type="GO" id="GO:0016042">
    <property type="term" value="P:lipid catabolic process"/>
    <property type="evidence" value="ECO:0007669"/>
    <property type="project" value="UniProtKB-UniRule"/>
</dbReference>
<evidence type="ECO:0000313" key="4">
    <source>
        <dbReference type="EMBL" id="OOP55800.1"/>
    </source>
</evidence>
<proteinExistence type="predicted"/>
<sequence length="465" mass="52453">MSKGFWFFRMWAGILAAFFFTSGCMHYQVNKPLAMVDRNSGYRGKFMGQPGNSEEILLFLSFSGGGTRASAFSYGVLEELRNTEVTMNGQKRMLLHEVDGISGVSGGSFTAAYYGLFGDRIFDDFETKFLRKNVQGGLTRRFLIRPDNWVRLSSPFFARSDLAAEYYDKILFEKKTFQDMAARKGPMVFINATDMVTGIRLAFHQDAFDLICSDLSSYPVARAVTASSAVPVVLTPITLRNYSNDCNFTLPEDVERVRREHDISSRSFHQVSNVAVYQDAVKHKYIHLVDGGVSDNLGLRAAIDRVLIAGGVWNTLKYAKRENTRKVVFLVVNAETEVPSHWSLLGKAPTISAMFGAYSSVSVTRYNYETVMLLRESFRRWTEEVQKGRCGDGPISTEPGGCGDIKFYLVEVKFDALRDEAERHYFKGMPTSFKLSDKQVDDLRDAAHRILAESEEFQQLLADLK</sequence>
<gene>
    <name evidence="4" type="ORF">AYP45_12695</name>
</gene>
<evidence type="ECO:0000256" key="2">
    <source>
        <dbReference type="PROSITE-ProRule" id="PRU01161"/>
    </source>
</evidence>
<dbReference type="SUPFAM" id="SSF52151">
    <property type="entry name" value="FabD/lysophospholipase-like"/>
    <property type="match status" value="1"/>
</dbReference>
<dbReference type="Pfam" id="PF01734">
    <property type="entry name" value="Patatin"/>
    <property type="match status" value="1"/>
</dbReference>
<comment type="caution">
    <text evidence="2">Lacks conserved residue(s) required for the propagation of feature annotation.</text>
</comment>
<dbReference type="EMBL" id="AYTS01000115">
    <property type="protein sequence ID" value="OOP55800.1"/>
    <property type="molecule type" value="Genomic_DNA"/>
</dbReference>
<dbReference type="Gene3D" id="3.40.1090.10">
    <property type="entry name" value="Cytosolic phospholipase A2 catalytic domain"/>
    <property type="match status" value="2"/>
</dbReference>
<dbReference type="AlphaFoldDB" id="A0A1V4ARS1"/>